<evidence type="ECO:0008006" key="3">
    <source>
        <dbReference type="Google" id="ProtNLM"/>
    </source>
</evidence>
<evidence type="ECO:0000313" key="2">
    <source>
        <dbReference type="Proteomes" id="UP000238348"/>
    </source>
</evidence>
<dbReference type="Proteomes" id="UP000238348">
    <property type="component" value="Chromosome"/>
</dbReference>
<protein>
    <recommendedName>
        <fullName evidence="3">DUF4345 domain-containing protein</fullName>
    </recommendedName>
</protein>
<dbReference type="EMBL" id="CP012673">
    <property type="protein sequence ID" value="AUX48764.1"/>
    <property type="molecule type" value="Genomic_DNA"/>
</dbReference>
<organism evidence="1 2">
    <name type="scientific">Sorangium cellulosum</name>
    <name type="common">Polyangium cellulosum</name>
    <dbReference type="NCBI Taxonomy" id="56"/>
    <lineage>
        <taxon>Bacteria</taxon>
        <taxon>Pseudomonadati</taxon>
        <taxon>Myxococcota</taxon>
        <taxon>Polyangia</taxon>
        <taxon>Polyangiales</taxon>
        <taxon>Polyangiaceae</taxon>
        <taxon>Sorangium</taxon>
    </lineage>
</organism>
<evidence type="ECO:0000313" key="1">
    <source>
        <dbReference type="EMBL" id="AUX48764.1"/>
    </source>
</evidence>
<sequence>MADGHPGKHEERPAGAPIASDPARHVALVQGIFYVATGVWPLVSLRTFEAVTGPKTDKWLVKTVGALIGVVGAALLAEARRPTVSPAGKLVGAGSALALAAVDVVYTSRGRISKVYLLDAAVELGIAGAWLLSTARRPGGLPS</sequence>
<name>A0A2L0FB26_SORCE</name>
<proteinExistence type="predicted"/>
<dbReference type="AlphaFoldDB" id="A0A2L0FB26"/>
<reference evidence="1 2" key="1">
    <citation type="submission" date="2015-09" db="EMBL/GenBank/DDBJ databases">
        <title>Sorangium comparison.</title>
        <authorList>
            <person name="Zaburannyi N."/>
            <person name="Bunk B."/>
            <person name="Overmann J."/>
            <person name="Mueller R."/>
        </authorList>
    </citation>
    <scope>NUCLEOTIDE SEQUENCE [LARGE SCALE GENOMIC DNA]</scope>
    <source>
        <strain evidence="1 2">So ce26</strain>
    </source>
</reference>
<accession>A0A2L0FB26</accession>
<dbReference type="RefSeq" id="WP_199789523.1">
    <property type="nucleotide sequence ID" value="NZ_CP012673.1"/>
</dbReference>
<gene>
    <name evidence="1" type="ORF">SOCE26_103050</name>
</gene>